<name>A0ACA9NM13_9GLOM</name>
<keyword evidence="2" id="KW-1185">Reference proteome</keyword>
<evidence type="ECO:0000313" key="2">
    <source>
        <dbReference type="Proteomes" id="UP000789366"/>
    </source>
</evidence>
<dbReference type="EMBL" id="CAJVPW010015913">
    <property type="protein sequence ID" value="CAG8665825.1"/>
    <property type="molecule type" value="Genomic_DNA"/>
</dbReference>
<dbReference type="Proteomes" id="UP000789366">
    <property type="component" value="Unassembled WGS sequence"/>
</dbReference>
<comment type="caution">
    <text evidence="1">The sequence shown here is derived from an EMBL/GenBank/DDBJ whole genome shotgun (WGS) entry which is preliminary data.</text>
</comment>
<protein>
    <submittedName>
        <fullName evidence="1">10637_t:CDS:1</fullName>
    </submittedName>
</protein>
<proteinExistence type="predicted"/>
<sequence length="142" mass="15995">SSRTSAFAEMLDDDFGLGSSMNVSSLLPLLNETTQKKRTRKLSASTEKLFSKKAKKLIGRSLEETSESVSNFLQLSERIDHAETKNEEASQNLIFSYFNFKEAVFKLYKKLKLKFGKDGSEVIVKKEVRVAISKTKCSDEAL</sequence>
<feature type="non-terminal residue" evidence="1">
    <location>
        <position position="1"/>
    </location>
</feature>
<evidence type="ECO:0000313" key="1">
    <source>
        <dbReference type="EMBL" id="CAG8665825.1"/>
    </source>
</evidence>
<reference evidence="1" key="1">
    <citation type="submission" date="2021-06" db="EMBL/GenBank/DDBJ databases">
        <authorList>
            <person name="Kallberg Y."/>
            <person name="Tangrot J."/>
            <person name="Rosling A."/>
        </authorList>
    </citation>
    <scope>NUCLEOTIDE SEQUENCE</scope>
    <source>
        <strain evidence="1">28 12/20/2015</strain>
    </source>
</reference>
<organism evidence="1 2">
    <name type="scientific">Cetraspora pellucida</name>
    <dbReference type="NCBI Taxonomy" id="1433469"/>
    <lineage>
        <taxon>Eukaryota</taxon>
        <taxon>Fungi</taxon>
        <taxon>Fungi incertae sedis</taxon>
        <taxon>Mucoromycota</taxon>
        <taxon>Glomeromycotina</taxon>
        <taxon>Glomeromycetes</taxon>
        <taxon>Diversisporales</taxon>
        <taxon>Gigasporaceae</taxon>
        <taxon>Cetraspora</taxon>
    </lineage>
</organism>
<gene>
    <name evidence="1" type="ORF">SPELUC_LOCUS9454</name>
</gene>
<accession>A0ACA9NM13</accession>